<gene>
    <name evidence="8" type="ORF">BDV24DRAFT_169539</name>
</gene>
<dbReference type="Proteomes" id="UP000325558">
    <property type="component" value="Unassembled WGS sequence"/>
</dbReference>
<evidence type="ECO:0000256" key="2">
    <source>
        <dbReference type="ARBA" id="ARBA00005896"/>
    </source>
</evidence>
<protein>
    <recommendedName>
        <fullName evidence="7">TauD/TfdA-like domain-containing protein</fullName>
    </recommendedName>
</protein>
<keyword evidence="3" id="KW-0479">Metal-binding</keyword>
<evidence type="ECO:0000256" key="5">
    <source>
        <dbReference type="ARBA" id="ARBA00023002"/>
    </source>
</evidence>
<dbReference type="InterPro" id="IPR051323">
    <property type="entry name" value="AtsK-like"/>
</dbReference>
<dbReference type="InterPro" id="IPR003819">
    <property type="entry name" value="TauD/TfdA-like"/>
</dbReference>
<dbReference type="GO" id="GO:0005737">
    <property type="term" value="C:cytoplasm"/>
    <property type="evidence" value="ECO:0007669"/>
    <property type="project" value="TreeGrafter"/>
</dbReference>
<dbReference type="Pfam" id="PF02668">
    <property type="entry name" value="TauD"/>
    <property type="match status" value="1"/>
</dbReference>
<sequence>MTTTETAITDNAIRTAKIGLGVPSQHTLKSEPDSSDITGTAQYPPALFPNYLPVWEVPQAKYPPIRPFHYIEHGCDADTTFLDLLPPGAKIKDITTALGAEITSVNLEELNDQGKDQLALLAAQEKLLVFRDQKFASMPIGEAVDFCRYFGHLFLHPHSGAPNSHPEIHLVRRRAGNIIAPDFFQHHTHSMAWHSDNADKVQPPGITFLYGLEAPDAGGDTIFVDTGKACKRLSPAFQKNTGWTGGYVYSPQSNQQSAGKWGRTCQVSTSKADLGPDLHQGCAYAAVWAFLRPAILWSPGHSTT</sequence>
<evidence type="ECO:0000256" key="3">
    <source>
        <dbReference type="ARBA" id="ARBA00022723"/>
    </source>
</evidence>
<organism evidence="8">
    <name type="scientific">Aspergillus arachidicola</name>
    <dbReference type="NCBI Taxonomy" id="656916"/>
    <lineage>
        <taxon>Eukaryota</taxon>
        <taxon>Fungi</taxon>
        <taxon>Dikarya</taxon>
        <taxon>Ascomycota</taxon>
        <taxon>Pezizomycotina</taxon>
        <taxon>Eurotiomycetes</taxon>
        <taxon>Eurotiomycetidae</taxon>
        <taxon>Eurotiales</taxon>
        <taxon>Aspergillaceae</taxon>
        <taxon>Aspergillus</taxon>
        <taxon>Aspergillus subgen. Circumdati</taxon>
    </lineage>
</organism>
<dbReference type="GO" id="GO:0016706">
    <property type="term" value="F:2-oxoglutarate-dependent dioxygenase activity"/>
    <property type="evidence" value="ECO:0007669"/>
    <property type="project" value="TreeGrafter"/>
</dbReference>
<dbReference type="PANTHER" id="PTHR30468:SF1">
    <property type="entry name" value="ALPHA-KETOGLUTARATE-DEPENDENT SULFONATE DIOXYGENASE"/>
    <property type="match status" value="1"/>
</dbReference>
<evidence type="ECO:0000256" key="4">
    <source>
        <dbReference type="ARBA" id="ARBA00022964"/>
    </source>
</evidence>
<keyword evidence="4" id="KW-0223">Dioxygenase</keyword>
<dbReference type="OrthoDB" id="10257314at2759"/>
<dbReference type="Gene3D" id="3.60.130.10">
    <property type="entry name" value="Clavaminate synthase-like"/>
    <property type="match status" value="1"/>
</dbReference>
<keyword evidence="6" id="KW-0408">Iron</keyword>
<dbReference type="EMBL" id="ML737230">
    <property type="protein sequence ID" value="KAE8335118.1"/>
    <property type="molecule type" value="Genomic_DNA"/>
</dbReference>
<keyword evidence="5" id="KW-0560">Oxidoreductase</keyword>
<dbReference type="PANTHER" id="PTHR30468">
    <property type="entry name" value="ALPHA-KETOGLUTARATE-DEPENDENT SULFONATE DIOXYGENASE"/>
    <property type="match status" value="1"/>
</dbReference>
<evidence type="ECO:0000256" key="6">
    <source>
        <dbReference type="ARBA" id="ARBA00023004"/>
    </source>
</evidence>
<comment type="cofactor">
    <cofactor evidence="1">
        <name>Fe(2+)</name>
        <dbReference type="ChEBI" id="CHEBI:29033"/>
    </cofactor>
</comment>
<dbReference type="InterPro" id="IPR042098">
    <property type="entry name" value="TauD-like_sf"/>
</dbReference>
<dbReference type="SUPFAM" id="SSF51197">
    <property type="entry name" value="Clavaminate synthase-like"/>
    <property type="match status" value="1"/>
</dbReference>
<reference evidence="8" key="1">
    <citation type="submission" date="2019-04" db="EMBL/GenBank/DDBJ databases">
        <title>Friends and foes A comparative genomics study of 23 Aspergillus species from section Flavi.</title>
        <authorList>
            <consortium name="DOE Joint Genome Institute"/>
            <person name="Kjaerbolling I."/>
            <person name="Vesth T."/>
            <person name="Frisvad J.C."/>
            <person name="Nybo J.L."/>
            <person name="Theobald S."/>
            <person name="Kildgaard S."/>
            <person name="Isbrandt T."/>
            <person name="Kuo A."/>
            <person name="Sato A."/>
            <person name="Lyhne E.K."/>
            <person name="Kogle M.E."/>
            <person name="Wiebenga A."/>
            <person name="Kun R.S."/>
            <person name="Lubbers R.J."/>
            <person name="Makela M.R."/>
            <person name="Barry K."/>
            <person name="Chovatia M."/>
            <person name="Clum A."/>
            <person name="Daum C."/>
            <person name="Haridas S."/>
            <person name="He G."/>
            <person name="LaButti K."/>
            <person name="Lipzen A."/>
            <person name="Mondo S."/>
            <person name="Riley R."/>
            <person name="Salamov A."/>
            <person name="Simmons B.A."/>
            <person name="Magnuson J.K."/>
            <person name="Henrissat B."/>
            <person name="Mortensen U.H."/>
            <person name="Larsen T.O."/>
            <person name="Devries R.P."/>
            <person name="Grigoriev I.V."/>
            <person name="Machida M."/>
            <person name="Baker S.E."/>
            <person name="Andersen M.R."/>
        </authorList>
    </citation>
    <scope>NUCLEOTIDE SEQUENCE</scope>
    <source>
        <strain evidence="8">CBS 117612</strain>
    </source>
</reference>
<evidence type="ECO:0000313" key="8">
    <source>
        <dbReference type="EMBL" id="KAE8335118.1"/>
    </source>
</evidence>
<accession>A0A5N6XQB5</accession>
<name>A0A5N6XQB5_9EURO</name>
<feature type="domain" description="TauD/TfdA-like" evidence="7">
    <location>
        <begin position="91"/>
        <end position="270"/>
    </location>
</feature>
<proteinExistence type="inferred from homology"/>
<dbReference type="GO" id="GO:0046872">
    <property type="term" value="F:metal ion binding"/>
    <property type="evidence" value="ECO:0007669"/>
    <property type="project" value="UniProtKB-KW"/>
</dbReference>
<dbReference type="AlphaFoldDB" id="A0A5N6XQB5"/>
<evidence type="ECO:0000256" key="1">
    <source>
        <dbReference type="ARBA" id="ARBA00001954"/>
    </source>
</evidence>
<comment type="similarity">
    <text evidence="2">Belongs to the TfdA dioxygenase family.</text>
</comment>
<evidence type="ECO:0000259" key="7">
    <source>
        <dbReference type="Pfam" id="PF02668"/>
    </source>
</evidence>